<gene>
    <name evidence="1" type="ORF">EVA_05429</name>
</gene>
<name>J9GZQ8_9ZZZZ</name>
<proteinExistence type="predicted"/>
<sequence length="35" mass="3538">MVTTSLSVGRGIGPDTRAPLRFAVSTIFSAAASIS</sequence>
<evidence type="ECO:0000313" key="1">
    <source>
        <dbReference type="EMBL" id="EJX06460.1"/>
    </source>
</evidence>
<protein>
    <submittedName>
        <fullName evidence="1">Uncharacterized protein</fullName>
    </submittedName>
</protein>
<comment type="caution">
    <text evidence="1">The sequence shown here is derived from an EMBL/GenBank/DDBJ whole genome shotgun (WGS) entry which is preliminary data.</text>
</comment>
<accession>J9GZQ8</accession>
<dbReference type="EMBL" id="AMCI01001152">
    <property type="protein sequence ID" value="EJX06460.1"/>
    <property type="molecule type" value="Genomic_DNA"/>
</dbReference>
<organism evidence="1">
    <name type="scientific">gut metagenome</name>
    <dbReference type="NCBI Taxonomy" id="749906"/>
    <lineage>
        <taxon>unclassified sequences</taxon>
        <taxon>metagenomes</taxon>
        <taxon>organismal metagenomes</taxon>
    </lineage>
</organism>
<dbReference type="AlphaFoldDB" id="J9GZQ8"/>
<reference evidence="1" key="1">
    <citation type="journal article" date="2012" name="PLoS ONE">
        <title>Gene sets for utilization of primary and secondary nutrition supplies in the distal gut of endangered iberian lynx.</title>
        <authorList>
            <person name="Alcaide M."/>
            <person name="Messina E."/>
            <person name="Richter M."/>
            <person name="Bargiela R."/>
            <person name="Peplies J."/>
            <person name="Huws S.A."/>
            <person name="Newbold C.J."/>
            <person name="Golyshin P.N."/>
            <person name="Simon M.A."/>
            <person name="Lopez G."/>
            <person name="Yakimov M.M."/>
            <person name="Ferrer M."/>
        </authorList>
    </citation>
    <scope>NUCLEOTIDE SEQUENCE</scope>
</reference>